<organism evidence="1 2">
    <name type="scientific">Qipengyuania psychrotolerans</name>
    <dbReference type="NCBI Taxonomy" id="2867238"/>
    <lineage>
        <taxon>Bacteria</taxon>
        <taxon>Pseudomonadati</taxon>
        <taxon>Pseudomonadota</taxon>
        <taxon>Alphaproteobacteria</taxon>
        <taxon>Sphingomonadales</taxon>
        <taxon>Erythrobacteraceae</taxon>
        <taxon>Qipengyuania</taxon>
    </lineage>
</organism>
<protein>
    <recommendedName>
        <fullName evidence="3">FAD-binding protein</fullName>
    </recommendedName>
</protein>
<proteinExistence type="predicted"/>
<dbReference type="InterPro" id="IPR010031">
    <property type="entry name" value="FAD_lactone_oxidase-like"/>
</dbReference>
<gene>
    <name evidence="1" type="ORF">K3166_11795</name>
</gene>
<dbReference type="PANTHER" id="PTHR43762">
    <property type="entry name" value="L-GULONOLACTONE OXIDASE"/>
    <property type="match status" value="1"/>
</dbReference>
<accession>A0ABX8ZCY3</accession>
<evidence type="ECO:0000313" key="2">
    <source>
        <dbReference type="Proteomes" id="UP000824280"/>
    </source>
</evidence>
<dbReference type="PANTHER" id="PTHR43762:SF1">
    <property type="entry name" value="D-ARABINONO-1,4-LACTONE OXIDASE"/>
    <property type="match status" value="1"/>
</dbReference>
<evidence type="ECO:0000313" key="1">
    <source>
        <dbReference type="EMBL" id="QZD86860.1"/>
    </source>
</evidence>
<dbReference type="InterPro" id="IPR016169">
    <property type="entry name" value="FAD-bd_PCMH_sub2"/>
</dbReference>
<dbReference type="Gene3D" id="3.30.465.10">
    <property type="match status" value="1"/>
</dbReference>
<keyword evidence="2" id="KW-1185">Reference proteome</keyword>
<dbReference type="Proteomes" id="UP000824280">
    <property type="component" value="Chromosome"/>
</dbReference>
<name>A0ABX8ZCY3_9SPHN</name>
<dbReference type="EMBL" id="CP081297">
    <property type="protein sequence ID" value="QZD86860.1"/>
    <property type="molecule type" value="Genomic_DNA"/>
</dbReference>
<dbReference type="RefSeq" id="WP_221422401.1">
    <property type="nucleotide sequence ID" value="NZ_CP081297.1"/>
</dbReference>
<evidence type="ECO:0008006" key="3">
    <source>
        <dbReference type="Google" id="ProtNLM"/>
    </source>
</evidence>
<sequence>MRIERSGGGPWVNEHRSIMKFMRRTAEVHQEPQSDPVEALAKRRAVMGELIDHEAARDRELCVTGSGWSQSKLFRGFSSHVNTDADEGIWPVPDEAFVDGVEGRQRYVLVTGGTKIHRLMDWLGKPVRDLSLRTAGSHKGQSLAGLIATGSHGSAMGETGSETHVRGMVVSTGKDKAVWLGDPDRPVLRGDWIEQFAEIGDQAHFAPALVHLGGIGFVSAYLIEAVDEFYCGLVKRARVLPADWDELVSKGRFAEAIGDIADDRTPHYYELTFDPFCGRTKEVLETIWLRMDRDGKPDDFGSQIKHSLYDGLNLRGSKQLKAVTENPLAAQMIEGHLRDLIDVPDMIFDDFKDHACDERDTPRTLAQLTAEWAPHRLFGIRVDVYNAAFAVPLERLPEALSIAMDMAAGTDDNIRTFSKDFVYTVRFAKKSPASMGFLRFDDNAIINIDGLPRNFILGTDAHLAAERLQYLLKKAGIPFGMHWGKDAQLDAAVIRSQYGANVDAYRAARESLLGKDAEVFISPALERWGLA</sequence>
<reference evidence="1 2" key="1">
    <citation type="submission" date="2021-08" db="EMBL/GenBank/DDBJ databases">
        <title>Comparative Genomics Analysis of the Genus Qipengyuania Reveals Extensive Genetic Diversity and Metabolic Versatility, Including the Description of Fifteen Novel Species.</title>
        <authorList>
            <person name="Liu Y."/>
        </authorList>
    </citation>
    <scope>NUCLEOTIDE SEQUENCE [LARGE SCALE GENOMIC DNA]</scope>
    <source>
        <strain evidence="1 2">1XM2-8</strain>
    </source>
</reference>